<keyword evidence="2" id="KW-0479">Metal-binding</keyword>
<name>A0A015JUL8_RHIIW</name>
<keyword evidence="3" id="KW-0863">Zinc-finger</keyword>
<feature type="domain" description="DUF659" evidence="7">
    <location>
        <begin position="135"/>
        <end position="283"/>
    </location>
</feature>
<accession>A0A015JUL8</accession>
<comment type="subcellular location">
    <subcellularLocation>
        <location evidence="1">Nucleus</location>
    </subcellularLocation>
</comment>
<evidence type="ECO:0000259" key="7">
    <source>
        <dbReference type="Pfam" id="PF04937"/>
    </source>
</evidence>
<dbReference type="GO" id="GO:0046983">
    <property type="term" value="F:protein dimerization activity"/>
    <property type="evidence" value="ECO:0007669"/>
    <property type="project" value="InterPro"/>
</dbReference>
<keyword evidence="4" id="KW-0862">Zinc</keyword>
<dbReference type="Proteomes" id="UP000022910">
    <property type="component" value="Unassembled WGS sequence"/>
</dbReference>
<evidence type="ECO:0000313" key="10">
    <source>
        <dbReference type="Proteomes" id="UP000022910"/>
    </source>
</evidence>
<evidence type="ECO:0000259" key="8">
    <source>
        <dbReference type="Pfam" id="PF05699"/>
    </source>
</evidence>
<dbReference type="SUPFAM" id="SSF53098">
    <property type="entry name" value="Ribonuclease H-like"/>
    <property type="match status" value="1"/>
</dbReference>
<protein>
    <submittedName>
        <fullName evidence="9">Uncharacterized protein</fullName>
    </submittedName>
</protein>
<dbReference type="PANTHER" id="PTHR46481:SF10">
    <property type="entry name" value="ZINC FINGER BED DOMAIN-CONTAINING PROTEIN 39"/>
    <property type="match status" value="1"/>
</dbReference>
<evidence type="ECO:0000256" key="5">
    <source>
        <dbReference type="ARBA" id="ARBA00023242"/>
    </source>
</evidence>
<dbReference type="InterPro" id="IPR008906">
    <property type="entry name" value="HATC_C_dom"/>
</dbReference>
<dbReference type="GO" id="GO:0005634">
    <property type="term" value="C:nucleus"/>
    <property type="evidence" value="ECO:0007669"/>
    <property type="project" value="UniProtKB-SubCell"/>
</dbReference>
<keyword evidence="10" id="KW-1185">Reference proteome</keyword>
<dbReference type="InterPro" id="IPR052035">
    <property type="entry name" value="ZnF_BED_domain_contain"/>
</dbReference>
<gene>
    <name evidence="9" type="ORF">RirG_061760</name>
</gene>
<dbReference type="Pfam" id="PF05699">
    <property type="entry name" value="Dimer_Tnp_hAT"/>
    <property type="match status" value="1"/>
</dbReference>
<comment type="caution">
    <text evidence="9">The sequence shown here is derived from an EMBL/GenBank/DDBJ whole genome shotgun (WGS) entry which is preliminary data.</text>
</comment>
<proteinExistence type="predicted"/>
<evidence type="ECO:0000256" key="4">
    <source>
        <dbReference type="ARBA" id="ARBA00022833"/>
    </source>
</evidence>
<dbReference type="InterPro" id="IPR012337">
    <property type="entry name" value="RNaseH-like_sf"/>
</dbReference>
<dbReference type="PANTHER" id="PTHR46481">
    <property type="entry name" value="ZINC FINGER BED DOMAIN-CONTAINING PROTEIN 4"/>
    <property type="match status" value="1"/>
</dbReference>
<evidence type="ECO:0000256" key="1">
    <source>
        <dbReference type="ARBA" id="ARBA00004123"/>
    </source>
</evidence>
<feature type="compositionally biased region" description="Basic and acidic residues" evidence="6">
    <location>
        <begin position="15"/>
        <end position="24"/>
    </location>
</feature>
<reference evidence="9 10" key="1">
    <citation type="submission" date="2014-02" db="EMBL/GenBank/DDBJ databases">
        <title>Single nucleus genome sequencing reveals high similarity among nuclei of an endomycorrhizal fungus.</title>
        <authorList>
            <person name="Lin K."/>
            <person name="Geurts R."/>
            <person name="Zhang Z."/>
            <person name="Limpens E."/>
            <person name="Saunders D.G."/>
            <person name="Mu D."/>
            <person name="Pang E."/>
            <person name="Cao H."/>
            <person name="Cha H."/>
            <person name="Lin T."/>
            <person name="Zhou Q."/>
            <person name="Shang Y."/>
            <person name="Li Y."/>
            <person name="Ivanov S."/>
            <person name="Sharma T."/>
            <person name="Velzen R.V."/>
            <person name="Ruijter N.D."/>
            <person name="Aanen D.K."/>
            <person name="Win J."/>
            <person name="Kamoun S."/>
            <person name="Bisseling T."/>
            <person name="Huang S."/>
        </authorList>
    </citation>
    <scope>NUCLEOTIDE SEQUENCE [LARGE SCALE GENOMIC DNA]</scope>
    <source>
        <strain evidence="10">DAOM197198w</strain>
    </source>
</reference>
<evidence type="ECO:0000256" key="3">
    <source>
        <dbReference type="ARBA" id="ARBA00022771"/>
    </source>
</evidence>
<dbReference type="Pfam" id="PF04937">
    <property type="entry name" value="DUF659"/>
    <property type="match status" value="1"/>
</dbReference>
<evidence type="ECO:0000256" key="6">
    <source>
        <dbReference type="SAM" id="MobiDB-lite"/>
    </source>
</evidence>
<sequence>MTTNKRKGGRPQNEVWEHYTQGERDSEGHASETCKFCEKGHIANHCLNAPPHLIRKYQKVFEEKADNNNKKRKFSNQTSLYDYHDTDEPLPQGRIDRINRALLKFFVCCGISFRVVELPFFIDFINELNVAYDLPSRELLANRLFEDELGNVNSKIYKELQMSDNLTLALDGWSSPNHRSIWNFTILTPNRKEYIFQLSDLSSDSHTGEYIAEKIEDVINRVGVSKFSAIVSDNGSNVRKARELTEKKFPNIMNVRCISHYINLMSCDIVQHPFADKLLKKVNILATFFRNNARAGAKFRELLNTMNIKGGVIVLYCKTRWTTAYKSIDDVLRVKAVLENMAANHSDLLTNDKIKPIICSWNFFNELKVLGFVLNPLCKAVLALERREADLSDCYLELARISLAIKKLPRQFYSEFRNYCIKKINARFNEFDDNDYLLAFFLNPLFRIKYAGVIAQKLGMDLAKARTFCSHLLKYKNKESPFDQPYTEGIDNPIKWWSSIELEPPYLQQLAIHLFSVCPNSASCERGFSICGWLSNKRRLKLGVERLESMLKLITYYRSNASHELAFYGKGIKKNSQKFSDSELNNIINETLAERPELEEDDDETMLEENQGVQRTTDGHIIPNHKVMVWIENTLDLFNPRILSGLENFGEFPEEEEDEINGNVNGNNQDDNEVVGRGILNFNVDDLAEEFEN</sequence>
<organism evidence="9 10">
    <name type="scientific">Rhizophagus irregularis (strain DAOM 197198w)</name>
    <name type="common">Glomus intraradices</name>
    <dbReference type="NCBI Taxonomy" id="1432141"/>
    <lineage>
        <taxon>Eukaryota</taxon>
        <taxon>Fungi</taxon>
        <taxon>Fungi incertae sedis</taxon>
        <taxon>Mucoromycota</taxon>
        <taxon>Glomeromycotina</taxon>
        <taxon>Glomeromycetes</taxon>
        <taxon>Glomerales</taxon>
        <taxon>Glomeraceae</taxon>
        <taxon>Rhizophagus</taxon>
    </lineage>
</organism>
<feature type="region of interest" description="Disordered" evidence="6">
    <location>
        <begin position="1"/>
        <end position="24"/>
    </location>
</feature>
<evidence type="ECO:0000256" key="2">
    <source>
        <dbReference type="ARBA" id="ARBA00022723"/>
    </source>
</evidence>
<feature type="domain" description="HAT C-terminal dimerisation" evidence="8">
    <location>
        <begin position="492"/>
        <end position="550"/>
    </location>
</feature>
<keyword evidence="5" id="KW-0539">Nucleus</keyword>
<dbReference type="InterPro" id="IPR007021">
    <property type="entry name" value="DUF659"/>
</dbReference>
<dbReference type="EMBL" id="JEMT01014783">
    <property type="protein sequence ID" value="EXX73267.1"/>
    <property type="molecule type" value="Genomic_DNA"/>
</dbReference>
<dbReference type="GO" id="GO:0008270">
    <property type="term" value="F:zinc ion binding"/>
    <property type="evidence" value="ECO:0007669"/>
    <property type="project" value="UniProtKB-KW"/>
</dbReference>
<evidence type="ECO:0000313" key="9">
    <source>
        <dbReference type="EMBL" id="EXX73267.1"/>
    </source>
</evidence>
<dbReference type="HOGENOM" id="CLU_025081_3_1_1"/>
<dbReference type="AlphaFoldDB" id="A0A015JUL8"/>